<dbReference type="AlphaFoldDB" id="A0A915JT26"/>
<feature type="domain" description="Fibronectin type-III" evidence="12">
    <location>
        <begin position="132"/>
        <end position="227"/>
    </location>
</feature>
<feature type="domain" description="Fibronectin type-III" evidence="12">
    <location>
        <begin position="612"/>
        <end position="709"/>
    </location>
</feature>
<evidence type="ECO:0000259" key="10">
    <source>
        <dbReference type="PROSITE" id="PS50011"/>
    </source>
</evidence>
<dbReference type="SUPFAM" id="SSF49265">
    <property type="entry name" value="Fibronectin type III"/>
    <property type="match status" value="3"/>
</dbReference>
<dbReference type="InterPro" id="IPR011009">
    <property type="entry name" value="Kinase-like_dom_sf"/>
</dbReference>
<dbReference type="InterPro" id="IPR013098">
    <property type="entry name" value="Ig_I-set"/>
</dbReference>
<dbReference type="SMART" id="SM00060">
    <property type="entry name" value="FN3"/>
    <property type="match status" value="5"/>
</dbReference>
<dbReference type="PROSITE" id="PS50853">
    <property type="entry name" value="FN3"/>
    <property type="match status" value="5"/>
</dbReference>
<dbReference type="PROSITE" id="PS00107">
    <property type="entry name" value="PROTEIN_KINASE_ATP"/>
    <property type="match status" value="1"/>
</dbReference>
<feature type="domain" description="Fibronectin type-III" evidence="12">
    <location>
        <begin position="26"/>
        <end position="123"/>
    </location>
</feature>
<feature type="domain" description="Ig-like" evidence="11">
    <location>
        <begin position="429"/>
        <end position="512"/>
    </location>
</feature>
<dbReference type="Gene3D" id="1.10.510.10">
    <property type="entry name" value="Transferase(Phosphotransferase) domain 1"/>
    <property type="match status" value="1"/>
</dbReference>
<dbReference type="InterPro" id="IPR036116">
    <property type="entry name" value="FN3_sf"/>
</dbReference>
<dbReference type="Pfam" id="PF00041">
    <property type="entry name" value="fn3"/>
    <property type="match status" value="4"/>
</dbReference>
<evidence type="ECO:0000256" key="1">
    <source>
        <dbReference type="ARBA" id="ARBA00001946"/>
    </source>
</evidence>
<keyword evidence="7 9" id="KW-0067">ATP-binding</keyword>
<keyword evidence="13" id="KW-1185">Reference proteome</keyword>
<dbReference type="FunFam" id="1.10.510.10:FF:000571">
    <property type="entry name" value="Maternal embryonic leucine zipper kinase"/>
    <property type="match status" value="1"/>
</dbReference>
<evidence type="ECO:0000256" key="8">
    <source>
        <dbReference type="ARBA" id="ARBA00023319"/>
    </source>
</evidence>
<dbReference type="WBParaSite" id="nRc.2.0.1.t29268-RA">
    <property type="protein sequence ID" value="nRc.2.0.1.t29268-RA"/>
    <property type="gene ID" value="nRc.2.0.1.g29268"/>
</dbReference>
<dbReference type="Pfam" id="PF07679">
    <property type="entry name" value="I-set"/>
    <property type="match status" value="4"/>
</dbReference>
<name>A0A915JT26_ROMCU</name>
<keyword evidence="5" id="KW-0677">Repeat</keyword>
<dbReference type="CDD" id="cd00063">
    <property type="entry name" value="FN3"/>
    <property type="match status" value="5"/>
</dbReference>
<keyword evidence="4" id="KW-0963">Cytoplasm</keyword>
<dbReference type="InterPro" id="IPR017441">
    <property type="entry name" value="Protein_kinase_ATP_BS"/>
</dbReference>
<dbReference type="Proteomes" id="UP000887565">
    <property type="component" value="Unplaced"/>
</dbReference>
<evidence type="ECO:0000259" key="11">
    <source>
        <dbReference type="PROSITE" id="PS50835"/>
    </source>
</evidence>
<evidence type="ECO:0000313" key="13">
    <source>
        <dbReference type="Proteomes" id="UP000887565"/>
    </source>
</evidence>
<dbReference type="CDD" id="cd00096">
    <property type="entry name" value="Ig"/>
    <property type="match status" value="2"/>
</dbReference>
<evidence type="ECO:0000256" key="4">
    <source>
        <dbReference type="ARBA" id="ARBA00022490"/>
    </source>
</evidence>
<dbReference type="InterPro" id="IPR036179">
    <property type="entry name" value="Ig-like_dom_sf"/>
</dbReference>
<evidence type="ECO:0000259" key="12">
    <source>
        <dbReference type="PROSITE" id="PS50853"/>
    </source>
</evidence>
<comment type="cofactor">
    <cofactor evidence="1">
        <name>Mg(2+)</name>
        <dbReference type="ChEBI" id="CHEBI:18420"/>
    </cofactor>
</comment>
<dbReference type="GO" id="GO:0004672">
    <property type="term" value="F:protein kinase activity"/>
    <property type="evidence" value="ECO:0007669"/>
    <property type="project" value="InterPro"/>
</dbReference>
<comment type="subcellular location">
    <subcellularLocation>
        <location evidence="2">Cytoplasm</location>
    </subcellularLocation>
</comment>
<proteinExistence type="inferred from homology"/>
<dbReference type="GO" id="GO:0060298">
    <property type="term" value="P:positive regulation of sarcomere organization"/>
    <property type="evidence" value="ECO:0007669"/>
    <property type="project" value="UniProtKB-ARBA"/>
</dbReference>
<dbReference type="FunFam" id="2.60.40.10:FF:000425">
    <property type="entry name" value="Myosin light chain kinase"/>
    <property type="match status" value="1"/>
</dbReference>
<protein>
    <submittedName>
        <fullName evidence="14">Uncharacterized protein</fullName>
    </submittedName>
</protein>
<dbReference type="InterPro" id="IPR003598">
    <property type="entry name" value="Ig_sub2"/>
</dbReference>
<dbReference type="InterPro" id="IPR007110">
    <property type="entry name" value="Ig-like_dom"/>
</dbReference>
<keyword evidence="6 9" id="KW-0547">Nucleotide-binding</keyword>
<organism evidence="13 14">
    <name type="scientific">Romanomermis culicivorax</name>
    <name type="common">Nematode worm</name>
    <dbReference type="NCBI Taxonomy" id="13658"/>
    <lineage>
        <taxon>Eukaryota</taxon>
        <taxon>Metazoa</taxon>
        <taxon>Ecdysozoa</taxon>
        <taxon>Nematoda</taxon>
        <taxon>Enoplea</taxon>
        <taxon>Dorylaimia</taxon>
        <taxon>Mermithida</taxon>
        <taxon>Mermithoidea</taxon>
        <taxon>Mermithidae</taxon>
        <taxon>Romanomermis</taxon>
    </lineage>
</organism>
<dbReference type="FunFam" id="2.60.40.10:FF:000107">
    <property type="entry name" value="Myosin, light chain kinase a"/>
    <property type="match status" value="1"/>
</dbReference>
<reference evidence="14" key="1">
    <citation type="submission" date="2022-11" db="UniProtKB">
        <authorList>
            <consortium name="WormBaseParasite"/>
        </authorList>
    </citation>
    <scope>IDENTIFICATION</scope>
</reference>
<evidence type="ECO:0000313" key="14">
    <source>
        <dbReference type="WBParaSite" id="nRc.2.0.1.t29268-RA"/>
    </source>
</evidence>
<dbReference type="Pfam" id="PF00069">
    <property type="entry name" value="Pkinase"/>
    <property type="match status" value="1"/>
</dbReference>
<dbReference type="SMART" id="SM00220">
    <property type="entry name" value="S_TKc"/>
    <property type="match status" value="1"/>
</dbReference>
<dbReference type="SMART" id="SM00409">
    <property type="entry name" value="IG"/>
    <property type="match status" value="3"/>
</dbReference>
<evidence type="ECO:0000256" key="9">
    <source>
        <dbReference type="PROSITE-ProRule" id="PRU10141"/>
    </source>
</evidence>
<dbReference type="InterPro" id="IPR003599">
    <property type="entry name" value="Ig_sub"/>
</dbReference>
<dbReference type="Gene3D" id="2.60.40.10">
    <property type="entry name" value="Immunoglobulins"/>
    <property type="match status" value="9"/>
</dbReference>
<dbReference type="InterPro" id="IPR003961">
    <property type="entry name" value="FN3_dom"/>
</dbReference>
<dbReference type="PANTHER" id="PTHR14340">
    <property type="entry name" value="MICROFIBRIL-ASSOCIATED GLYCOPROTEIN 3"/>
    <property type="match status" value="1"/>
</dbReference>
<dbReference type="SMART" id="SM00408">
    <property type="entry name" value="IGc2"/>
    <property type="match status" value="3"/>
</dbReference>
<feature type="domain" description="Fibronectin type-III" evidence="12">
    <location>
        <begin position="326"/>
        <end position="422"/>
    </location>
</feature>
<dbReference type="FunFam" id="2.60.40.10:FF:000002">
    <property type="entry name" value="Titin a"/>
    <property type="match status" value="1"/>
</dbReference>
<feature type="domain" description="Ig-like" evidence="11">
    <location>
        <begin position="514"/>
        <end position="607"/>
    </location>
</feature>
<dbReference type="PROSITE" id="PS00108">
    <property type="entry name" value="PROTEIN_KINASE_ST"/>
    <property type="match status" value="1"/>
</dbReference>
<dbReference type="InterPro" id="IPR013783">
    <property type="entry name" value="Ig-like_fold"/>
</dbReference>
<comment type="similarity">
    <text evidence="3">Belongs to the protein kinase superfamily. CAMK Ser/Thr protein kinase family.</text>
</comment>
<dbReference type="GO" id="GO:0040017">
    <property type="term" value="P:positive regulation of locomotion"/>
    <property type="evidence" value="ECO:0007669"/>
    <property type="project" value="UniProtKB-ARBA"/>
</dbReference>
<evidence type="ECO:0000256" key="6">
    <source>
        <dbReference type="ARBA" id="ARBA00022741"/>
    </source>
</evidence>
<evidence type="ECO:0000256" key="2">
    <source>
        <dbReference type="ARBA" id="ARBA00004496"/>
    </source>
</evidence>
<dbReference type="Gene3D" id="3.30.200.20">
    <property type="entry name" value="Phosphorylase Kinase, domain 1"/>
    <property type="match status" value="1"/>
</dbReference>
<dbReference type="InterPro" id="IPR008271">
    <property type="entry name" value="Ser/Thr_kinase_AS"/>
</dbReference>
<feature type="domain" description="Fibronectin type-III" evidence="12">
    <location>
        <begin position="233"/>
        <end position="320"/>
    </location>
</feature>
<sequence>MTSILMTDAKRRTLLRFLSLIAAPSPPVGPMKILEVTYKKVVLKWRPPVRDGGAPISSYEIYMKSADSDEWSHVTTSENMTDLTFAISDAFETFGSYLFRVTAKNLVGESSPLETTSVITIPARLLGPPGQPVGPLSVLPKTMTSISIHWQPSDDDGGSEIIAYHVAIREEQRTTWLEVAQVDSDMTEALVKDLDQGAIYHVRVMARNALGTSEPLQTQTPIKLERPPSLLTPPSSCRPPLKIVNIIADAVTLQWNAPDDDGGSPSKHWDEIETLPEFVSEYTVSKLKPNCRYLFRVNAINALGVGESMQTKEPLLIKKLKDKPGIPGQPVVTELTSENVTIVWTAPESDGGMPIGNYVVEKKDITLDKNWVIVSKQVLRSPPFTIESLNAATTYVFRVSAENELGIGFPSPASEPIALPESEIEPLEPSFEQSLIEKVTVKEKDEVKLAVKVDGRPMPEVKWYKNGKELFDGKRVRIEHYGNTSVLTITEMRGDDEGEYLVTASNKKGSVAIPKIKVPESYKDLLLFDKDEKVKLRLNFTGKPQPEVRWTKNHSEISDDRIMVETIDTNVAVLMIPNASRSDSGRYTLTVWNEFGEDSVDVNVKVSDSPSVPGKVEILPLTDSSDAFQLNWQPPLEDGGSALTYTIEICSNENLPENQFVKLTDWRQTFYTFTQTFPGMMVKFRVKASNIFGTSEPGEESEVLKVPLLEEIVQKQISPGKPDEVETPKVGELVVESEQPKVEKKETVDYDSMVLQDVPIERKVRDVNRLPNNFFDKYLLCEELGRGSYGVVYRAVEIASGRNYAAKCVHVKPGVSKDAVLHEIAIMNQLDHEKILSLHEAFDMDNEVILIEELVTGGELFDRVADENYEVTEDEVKHYIRQILQAVQHMHRRQIVHLDLKPENILLTSSTSTNIKLIDFGLACKLDINHPVRLLFGTPEFCAPEVVDYKPVSYSTDMWTVGVLSYVLLSGISPFLDETDEETLANVASGEYDFDEPNWSDVSDKAKDFVCRLMMKDKRKRMTVQEALSHPWLMDQIILTPSQQIPLRIRREFFAKRRWSDELLPIGRLAKRAAIFRQLSMDGVFEREIKFELPDYPPRVLKQLKDIVANLGDLLTILECEIEGAPTPSVQWVKDGSPISDADKFDVQYTDNTACLSIYYLETSDAGLYTCIAENNLGKTETHALLEIAGFERPVSIEPVEIETMKFAGPISKEKPEFSKFLTDQKVKLGEDVTLTVQIKEKHPSPSIVWFKNDEPIDLNDTKYS</sequence>
<accession>A0A915JT26</accession>
<feature type="domain" description="Ig-like" evidence="11">
    <location>
        <begin position="1098"/>
        <end position="1187"/>
    </location>
</feature>
<dbReference type="SUPFAM" id="SSF48726">
    <property type="entry name" value="Immunoglobulin"/>
    <property type="match status" value="4"/>
</dbReference>
<dbReference type="GO" id="GO:0005737">
    <property type="term" value="C:cytoplasm"/>
    <property type="evidence" value="ECO:0007669"/>
    <property type="project" value="UniProtKB-SubCell"/>
</dbReference>
<dbReference type="InterPro" id="IPR000719">
    <property type="entry name" value="Prot_kinase_dom"/>
</dbReference>
<feature type="domain" description="Ig-like" evidence="11">
    <location>
        <begin position="1216"/>
        <end position="1265"/>
    </location>
</feature>
<feature type="domain" description="Protein kinase" evidence="10">
    <location>
        <begin position="778"/>
        <end position="1033"/>
    </location>
</feature>
<dbReference type="PROSITE" id="PS50835">
    <property type="entry name" value="IG_LIKE"/>
    <property type="match status" value="4"/>
</dbReference>
<keyword evidence="8" id="KW-0393">Immunoglobulin domain</keyword>
<dbReference type="OMA" id="KAPRISW"/>
<dbReference type="GO" id="GO:0005524">
    <property type="term" value="F:ATP binding"/>
    <property type="evidence" value="ECO:0007669"/>
    <property type="project" value="UniProtKB-UniRule"/>
</dbReference>
<evidence type="ECO:0000256" key="7">
    <source>
        <dbReference type="ARBA" id="ARBA00022840"/>
    </source>
</evidence>
<dbReference type="PROSITE" id="PS50011">
    <property type="entry name" value="PROTEIN_KINASE_DOM"/>
    <property type="match status" value="1"/>
</dbReference>
<feature type="binding site" evidence="9">
    <location>
        <position position="807"/>
    </location>
    <ligand>
        <name>ATP</name>
        <dbReference type="ChEBI" id="CHEBI:30616"/>
    </ligand>
</feature>
<evidence type="ECO:0000256" key="5">
    <source>
        <dbReference type="ARBA" id="ARBA00022737"/>
    </source>
</evidence>
<dbReference type="GO" id="GO:0045989">
    <property type="term" value="P:positive regulation of striated muscle contraction"/>
    <property type="evidence" value="ECO:0007669"/>
    <property type="project" value="UniProtKB-ARBA"/>
</dbReference>
<evidence type="ECO:0000256" key="3">
    <source>
        <dbReference type="ARBA" id="ARBA00006692"/>
    </source>
</evidence>
<dbReference type="SUPFAM" id="SSF56112">
    <property type="entry name" value="Protein kinase-like (PK-like)"/>
    <property type="match status" value="1"/>
</dbReference>
<dbReference type="PANTHER" id="PTHR14340:SF9">
    <property type="entry name" value="FIBRONECTIN TYPE-III DOMAIN-CONTAINING PROTEIN"/>
    <property type="match status" value="1"/>
</dbReference>